<comment type="similarity">
    <text evidence="2 11 12">Belongs to the ATPase A chain family.</text>
</comment>
<evidence type="ECO:0000256" key="10">
    <source>
        <dbReference type="ARBA" id="ARBA00023310"/>
    </source>
</evidence>
<sequence length="311" mass="34181">MLFKLFLTVEVHISFQPEVLFNIFSQGITNSLYTALFVLIPTIFVIVIFSKNFNALKPSKIELFLEMFVGGLFGLVESIMGEKNALKYFSFLLTFFVFILVSNWFPLLPGISSIGLVGEEEHTEETSVEYTATSNPEIIEDAQGGAVLSETSTVEEEIEPTFGCLLKGKCYLTTSGITTGSFKHMFRAPTADLSAGIALALISVLVTNFIGFKTNKLAYLSKYINFNGPINFVVGILELISEVGKIVSFSFRLFGNIFAGEVLLVVITAISFGVATLPFLGLELFVGVIQALVFFMLTAVFINLAIEHHHS</sequence>
<dbReference type="Pfam" id="PF00119">
    <property type="entry name" value="ATP-synt_A"/>
    <property type="match status" value="1"/>
</dbReference>
<keyword evidence="9 11" id="KW-0472">Membrane</keyword>
<evidence type="ECO:0000256" key="7">
    <source>
        <dbReference type="ARBA" id="ARBA00022989"/>
    </source>
</evidence>
<dbReference type="AlphaFoldDB" id="A0A955I977"/>
<evidence type="ECO:0000256" key="8">
    <source>
        <dbReference type="ARBA" id="ARBA00023065"/>
    </source>
</evidence>
<dbReference type="GO" id="GO:0046933">
    <property type="term" value="F:proton-transporting ATP synthase activity, rotational mechanism"/>
    <property type="evidence" value="ECO:0007669"/>
    <property type="project" value="UniProtKB-UniRule"/>
</dbReference>
<comment type="caution">
    <text evidence="13">The sequence shown here is derived from an EMBL/GenBank/DDBJ whole genome shotgun (WGS) entry which is preliminary data.</text>
</comment>
<name>A0A955I977_9BACT</name>
<dbReference type="HAMAP" id="MF_01393">
    <property type="entry name" value="ATP_synth_a_bact"/>
    <property type="match status" value="1"/>
</dbReference>
<gene>
    <name evidence="11 13" type="primary">atpB</name>
    <name evidence="13" type="ORF">KC675_02900</name>
</gene>
<keyword evidence="7 11" id="KW-1133">Transmembrane helix</keyword>
<feature type="transmembrane region" description="Helical" evidence="11">
    <location>
        <begin position="31"/>
        <end position="49"/>
    </location>
</feature>
<evidence type="ECO:0000256" key="6">
    <source>
        <dbReference type="ARBA" id="ARBA00022781"/>
    </source>
</evidence>
<keyword evidence="8 11" id="KW-0406">Ion transport</keyword>
<evidence type="ECO:0000256" key="5">
    <source>
        <dbReference type="ARBA" id="ARBA00022692"/>
    </source>
</evidence>
<keyword evidence="3 11" id="KW-0813">Transport</keyword>
<evidence type="ECO:0000256" key="2">
    <source>
        <dbReference type="ARBA" id="ARBA00006810"/>
    </source>
</evidence>
<comment type="function">
    <text evidence="11 12">Key component of the proton channel; it plays a direct role in the translocation of protons across the membrane.</text>
</comment>
<evidence type="ECO:0000256" key="1">
    <source>
        <dbReference type="ARBA" id="ARBA00004141"/>
    </source>
</evidence>
<keyword evidence="5 11" id="KW-0812">Transmembrane</keyword>
<dbReference type="GO" id="GO:0042777">
    <property type="term" value="P:proton motive force-driven plasma membrane ATP synthesis"/>
    <property type="evidence" value="ECO:0007669"/>
    <property type="project" value="TreeGrafter"/>
</dbReference>
<feature type="transmembrane region" description="Helical" evidence="11">
    <location>
        <begin position="284"/>
        <end position="306"/>
    </location>
</feature>
<evidence type="ECO:0000256" key="3">
    <source>
        <dbReference type="ARBA" id="ARBA00022448"/>
    </source>
</evidence>
<accession>A0A955I977</accession>
<reference evidence="13" key="2">
    <citation type="journal article" date="2021" name="Microbiome">
        <title>Successional dynamics and alternative stable states in a saline activated sludge microbial community over 9 years.</title>
        <authorList>
            <person name="Wang Y."/>
            <person name="Ye J."/>
            <person name="Ju F."/>
            <person name="Liu L."/>
            <person name="Boyd J.A."/>
            <person name="Deng Y."/>
            <person name="Parks D.H."/>
            <person name="Jiang X."/>
            <person name="Yin X."/>
            <person name="Woodcroft B.J."/>
            <person name="Tyson G.W."/>
            <person name="Hugenholtz P."/>
            <person name="Polz M.F."/>
            <person name="Zhang T."/>
        </authorList>
    </citation>
    <scope>NUCLEOTIDE SEQUENCE</scope>
    <source>
        <strain evidence="13">HKST-UBA15</strain>
    </source>
</reference>
<dbReference type="PANTHER" id="PTHR42823">
    <property type="entry name" value="ATP SYNTHASE SUBUNIT A, CHLOROPLASTIC"/>
    <property type="match status" value="1"/>
</dbReference>
<feature type="transmembrane region" description="Helical" evidence="11">
    <location>
        <begin position="86"/>
        <end position="105"/>
    </location>
</feature>
<evidence type="ECO:0000256" key="9">
    <source>
        <dbReference type="ARBA" id="ARBA00023136"/>
    </source>
</evidence>
<dbReference type="InterPro" id="IPR035908">
    <property type="entry name" value="F0_ATP_A_sf"/>
</dbReference>
<dbReference type="InterPro" id="IPR045082">
    <property type="entry name" value="ATP_syn_F0_a_bact/chloroplast"/>
</dbReference>
<keyword evidence="4 11" id="KW-0138">CF(0)</keyword>
<reference evidence="13" key="1">
    <citation type="submission" date="2020-04" db="EMBL/GenBank/DDBJ databases">
        <authorList>
            <person name="Zhang T."/>
        </authorList>
    </citation>
    <scope>NUCLEOTIDE SEQUENCE</scope>
    <source>
        <strain evidence="13">HKST-UBA15</strain>
    </source>
</reference>
<keyword evidence="11" id="KW-1003">Cell membrane</keyword>
<dbReference type="GO" id="GO:0005886">
    <property type="term" value="C:plasma membrane"/>
    <property type="evidence" value="ECO:0007669"/>
    <property type="project" value="UniProtKB-SubCell"/>
</dbReference>
<dbReference type="CDD" id="cd00310">
    <property type="entry name" value="ATP-synt_Fo_a_6"/>
    <property type="match status" value="1"/>
</dbReference>
<evidence type="ECO:0000256" key="11">
    <source>
        <dbReference type="HAMAP-Rule" id="MF_01393"/>
    </source>
</evidence>
<dbReference type="Gene3D" id="1.20.120.220">
    <property type="entry name" value="ATP synthase, F0 complex, subunit A"/>
    <property type="match status" value="1"/>
</dbReference>
<dbReference type="NCBIfam" id="TIGR01131">
    <property type="entry name" value="ATP_synt_6_or_A"/>
    <property type="match status" value="1"/>
</dbReference>
<organism evidence="13 14">
    <name type="scientific">Candidatus Dojkabacteria bacterium</name>
    <dbReference type="NCBI Taxonomy" id="2099670"/>
    <lineage>
        <taxon>Bacteria</taxon>
        <taxon>Candidatus Dojkabacteria</taxon>
    </lineage>
</organism>
<feature type="transmembrane region" description="Helical" evidence="11">
    <location>
        <begin position="253"/>
        <end position="278"/>
    </location>
</feature>
<evidence type="ECO:0000256" key="4">
    <source>
        <dbReference type="ARBA" id="ARBA00022547"/>
    </source>
</evidence>
<evidence type="ECO:0000256" key="12">
    <source>
        <dbReference type="RuleBase" id="RU000483"/>
    </source>
</evidence>
<evidence type="ECO:0000313" key="13">
    <source>
        <dbReference type="EMBL" id="MCA9380106.1"/>
    </source>
</evidence>
<dbReference type="SUPFAM" id="SSF81336">
    <property type="entry name" value="F1F0 ATP synthase subunit A"/>
    <property type="match status" value="1"/>
</dbReference>
<dbReference type="EMBL" id="JAGQLL010000030">
    <property type="protein sequence ID" value="MCA9380106.1"/>
    <property type="molecule type" value="Genomic_DNA"/>
</dbReference>
<keyword evidence="6 11" id="KW-0375">Hydrogen ion transport</keyword>
<dbReference type="PANTHER" id="PTHR42823:SF3">
    <property type="entry name" value="ATP SYNTHASE SUBUNIT A, CHLOROPLASTIC"/>
    <property type="match status" value="1"/>
</dbReference>
<dbReference type="PROSITE" id="PS00449">
    <property type="entry name" value="ATPASE_A"/>
    <property type="match status" value="1"/>
</dbReference>
<evidence type="ECO:0000313" key="14">
    <source>
        <dbReference type="Proteomes" id="UP000745577"/>
    </source>
</evidence>
<dbReference type="InterPro" id="IPR023011">
    <property type="entry name" value="ATP_synth_F0_asu_AS"/>
</dbReference>
<feature type="transmembrane region" description="Helical" evidence="11">
    <location>
        <begin position="193"/>
        <end position="211"/>
    </location>
</feature>
<dbReference type="Proteomes" id="UP000745577">
    <property type="component" value="Unassembled WGS sequence"/>
</dbReference>
<dbReference type="InterPro" id="IPR000568">
    <property type="entry name" value="ATP_synth_F0_asu"/>
</dbReference>
<protein>
    <recommendedName>
        <fullName evidence="11 12">ATP synthase subunit a</fullName>
    </recommendedName>
    <alternativeName>
        <fullName evidence="11">ATP synthase F0 sector subunit a</fullName>
    </alternativeName>
    <alternativeName>
        <fullName evidence="11">F-ATPase subunit 6</fullName>
    </alternativeName>
</protein>
<dbReference type="GO" id="GO:0045259">
    <property type="term" value="C:proton-transporting ATP synthase complex"/>
    <property type="evidence" value="ECO:0007669"/>
    <property type="project" value="UniProtKB-KW"/>
</dbReference>
<comment type="subcellular location">
    <subcellularLocation>
        <location evidence="11 12">Cell membrane</location>
        <topology evidence="11 12">Multi-pass membrane protein</topology>
    </subcellularLocation>
    <subcellularLocation>
        <location evidence="1">Membrane</location>
        <topology evidence="1">Multi-pass membrane protein</topology>
    </subcellularLocation>
</comment>
<proteinExistence type="inferred from homology"/>
<keyword evidence="10 11" id="KW-0066">ATP synthesis</keyword>